<name>A0A7C3WRG0_9BACT</name>
<reference evidence="1" key="1">
    <citation type="journal article" date="2020" name="mSystems">
        <title>Genome- and Community-Level Interaction Insights into Carbon Utilization and Element Cycling Functions of Hydrothermarchaeota in Hydrothermal Sediment.</title>
        <authorList>
            <person name="Zhou Z."/>
            <person name="Liu Y."/>
            <person name="Xu W."/>
            <person name="Pan J."/>
            <person name="Luo Z.H."/>
            <person name="Li M."/>
        </authorList>
    </citation>
    <scope>NUCLEOTIDE SEQUENCE [LARGE SCALE GENOMIC DNA]</scope>
    <source>
        <strain evidence="1">SpSt-776</strain>
    </source>
</reference>
<protein>
    <recommendedName>
        <fullName evidence="2">DUF560 domain-containing protein</fullName>
    </recommendedName>
</protein>
<sequence>MKRSWWKAILEGGVGFLVLVLWCNIAAWAQVAPAPVEEAAEKEARPEEVAKPPPLLPEEPGYIPGILPPYPYATLEAGPTTGVLAPYGYAPAYDTLLRGWRAHRVGPVLVSPYLEYNGIYRSNIYQTSTDKRSDFVNAVFPGLRLELPVAGRHKVSVGYLGNYFIYSENDRQSHYDHNVNADIAVNFRGGLSLRLGNTFRAATEERTAETGRQRDYRRLNPYFLATYAFADRWKLQGSYLFDYLDFAEAVDRVNEYREHTGGLTLYYKFWPKTSALVQYIITAREYPFSPRGDNVSHSPLVGLTWDPTAKLTGTVKFGYTVKKYDRDLPGRDNSPDSWAMSLQTLYRYSRYTTLTLTAQRSIQEDVDLAANNAYRNTAVYVSWNHEWHYFRSLVYLTFGYSKNHYLGPTLDPLSGERKSREDDLLSLGGGLSRPFTRFFRVRLDYQYLDRSSNLGGFSYNEHRFLCGIQASL</sequence>
<comment type="caution">
    <text evidence="1">The sequence shown here is derived from an EMBL/GenBank/DDBJ whole genome shotgun (WGS) entry which is preliminary data.</text>
</comment>
<evidence type="ECO:0000313" key="1">
    <source>
        <dbReference type="EMBL" id="HGB14555.1"/>
    </source>
</evidence>
<evidence type="ECO:0008006" key="2">
    <source>
        <dbReference type="Google" id="ProtNLM"/>
    </source>
</evidence>
<gene>
    <name evidence="1" type="ORF">ENV62_04895</name>
</gene>
<accession>A0A7C3WRG0</accession>
<dbReference type="Pfam" id="PF10082">
    <property type="entry name" value="BBP2_2"/>
    <property type="match status" value="1"/>
</dbReference>
<proteinExistence type="predicted"/>
<dbReference type="InterPro" id="IPR018759">
    <property type="entry name" value="BBP2_2"/>
</dbReference>
<organism evidence="1">
    <name type="scientific">Desulfobacca acetoxidans</name>
    <dbReference type="NCBI Taxonomy" id="60893"/>
    <lineage>
        <taxon>Bacteria</taxon>
        <taxon>Pseudomonadati</taxon>
        <taxon>Thermodesulfobacteriota</taxon>
        <taxon>Desulfobaccia</taxon>
        <taxon>Desulfobaccales</taxon>
        <taxon>Desulfobaccaceae</taxon>
        <taxon>Desulfobacca</taxon>
    </lineage>
</organism>
<dbReference type="EMBL" id="DTHB01000041">
    <property type="protein sequence ID" value="HGB14555.1"/>
    <property type="molecule type" value="Genomic_DNA"/>
</dbReference>
<dbReference type="AlphaFoldDB" id="A0A7C3WRG0"/>